<evidence type="ECO:0000256" key="5">
    <source>
        <dbReference type="SAM" id="Phobius"/>
    </source>
</evidence>
<accession>Q1IUF4</accession>
<keyword evidence="3 5" id="KW-1133">Transmembrane helix</keyword>
<feature type="transmembrane region" description="Helical" evidence="5">
    <location>
        <begin position="134"/>
        <end position="155"/>
    </location>
</feature>
<evidence type="ECO:0000313" key="7">
    <source>
        <dbReference type="Proteomes" id="UP000002432"/>
    </source>
</evidence>
<dbReference type="GO" id="GO:0016020">
    <property type="term" value="C:membrane"/>
    <property type="evidence" value="ECO:0007669"/>
    <property type="project" value="UniProtKB-SubCell"/>
</dbReference>
<feature type="transmembrane region" description="Helical" evidence="5">
    <location>
        <begin position="16"/>
        <end position="36"/>
    </location>
</feature>
<dbReference type="Pfam" id="PF07681">
    <property type="entry name" value="DoxX"/>
    <property type="match status" value="1"/>
</dbReference>
<evidence type="ECO:0000256" key="3">
    <source>
        <dbReference type="ARBA" id="ARBA00022989"/>
    </source>
</evidence>
<dbReference type="EnsemblBacteria" id="ABF39496">
    <property type="protein sequence ID" value="ABF39496"/>
    <property type="gene ID" value="Acid345_0491"/>
</dbReference>
<protein>
    <recommendedName>
        <fullName evidence="8">DoxX</fullName>
    </recommendedName>
</protein>
<gene>
    <name evidence="6" type="ordered locus">Acid345_0491</name>
</gene>
<dbReference type="KEGG" id="aba:Acid345_0491"/>
<dbReference type="AlphaFoldDB" id="Q1IUF4"/>
<proteinExistence type="predicted"/>
<dbReference type="Proteomes" id="UP000002432">
    <property type="component" value="Chromosome"/>
</dbReference>
<evidence type="ECO:0000313" key="6">
    <source>
        <dbReference type="EMBL" id="ABF39496.1"/>
    </source>
</evidence>
<sequence length="158" mass="17665">MNNLHASERRNDRAIAFLRIAVGGLFLIFAQYKVFGTQFTLHGGFQMWINRFLEDGAYPFMVPVLRGFVLRFATPIAFLAAYGELAIGISLVLGIWVRVASAFGVIYMMMLLFSSNYPGAHAPVWQYFGASLDHSVLALCFVAFVIGQSDAMWAVRKK</sequence>
<dbReference type="InterPro" id="IPR032808">
    <property type="entry name" value="DoxX"/>
</dbReference>
<evidence type="ECO:0000256" key="2">
    <source>
        <dbReference type="ARBA" id="ARBA00022692"/>
    </source>
</evidence>
<evidence type="ECO:0000256" key="4">
    <source>
        <dbReference type="ARBA" id="ARBA00023136"/>
    </source>
</evidence>
<dbReference type="HOGENOM" id="CLU_1667099_0_0_0"/>
<keyword evidence="2 5" id="KW-0812">Transmembrane</keyword>
<dbReference type="EMBL" id="CP000360">
    <property type="protein sequence ID" value="ABF39496.1"/>
    <property type="molecule type" value="Genomic_DNA"/>
</dbReference>
<dbReference type="OrthoDB" id="121067at2"/>
<dbReference type="eggNOG" id="ENOG50341V1">
    <property type="taxonomic scope" value="Bacteria"/>
</dbReference>
<evidence type="ECO:0000256" key="1">
    <source>
        <dbReference type="ARBA" id="ARBA00004141"/>
    </source>
</evidence>
<feature type="transmembrane region" description="Helical" evidence="5">
    <location>
        <begin position="85"/>
        <end position="114"/>
    </location>
</feature>
<keyword evidence="4 5" id="KW-0472">Membrane</keyword>
<reference evidence="6 7" key="1">
    <citation type="journal article" date="2009" name="Appl. Environ. Microbiol.">
        <title>Three genomes from the phylum Acidobacteria provide insight into the lifestyles of these microorganisms in soils.</title>
        <authorList>
            <person name="Ward N.L."/>
            <person name="Challacombe J.F."/>
            <person name="Janssen P.H."/>
            <person name="Henrissat B."/>
            <person name="Coutinho P.M."/>
            <person name="Wu M."/>
            <person name="Xie G."/>
            <person name="Haft D.H."/>
            <person name="Sait M."/>
            <person name="Badger J."/>
            <person name="Barabote R.D."/>
            <person name="Bradley B."/>
            <person name="Brettin T.S."/>
            <person name="Brinkac L.M."/>
            <person name="Bruce D."/>
            <person name="Creasy T."/>
            <person name="Daugherty S.C."/>
            <person name="Davidsen T.M."/>
            <person name="DeBoy R.T."/>
            <person name="Detter J.C."/>
            <person name="Dodson R.J."/>
            <person name="Durkin A.S."/>
            <person name="Ganapathy A."/>
            <person name="Gwinn-Giglio M."/>
            <person name="Han C.S."/>
            <person name="Khouri H."/>
            <person name="Kiss H."/>
            <person name="Kothari S.P."/>
            <person name="Madupu R."/>
            <person name="Nelson K.E."/>
            <person name="Nelson W.C."/>
            <person name="Paulsen I."/>
            <person name="Penn K."/>
            <person name="Ren Q."/>
            <person name="Rosovitz M.J."/>
            <person name="Selengut J.D."/>
            <person name="Shrivastava S."/>
            <person name="Sullivan S.A."/>
            <person name="Tapia R."/>
            <person name="Thompson L.S."/>
            <person name="Watkins K.L."/>
            <person name="Yang Q."/>
            <person name="Yu C."/>
            <person name="Zafar N."/>
            <person name="Zhou L."/>
            <person name="Kuske C.R."/>
        </authorList>
    </citation>
    <scope>NUCLEOTIDE SEQUENCE [LARGE SCALE GENOMIC DNA]</scope>
    <source>
        <strain evidence="6 7">Ellin345</strain>
    </source>
</reference>
<feature type="transmembrane region" description="Helical" evidence="5">
    <location>
        <begin position="56"/>
        <end position="73"/>
    </location>
</feature>
<name>Q1IUF4_KORVE</name>
<keyword evidence="7" id="KW-1185">Reference proteome</keyword>
<comment type="subcellular location">
    <subcellularLocation>
        <location evidence="1">Membrane</location>
        <topology evidence="1">Multi-pass membrane protein</topology>
    </subcellularLocation>
</comment>
<organism evidence="6 7">
    <name type="scientific">Koribacter versatilis (strain Ellin345)</name>
    <dbReference type="NCBI Taxonomy" id="204669"/>
    <lineage>
        <taxon>Bacteria</taxon>
        <taxon>Pseudomonadati</taxon>
        <taxon>Acidobacteriota</taxon>
        <taxon>Terriglobia</taxon>
        <taxon>Terriglobales</taxon>
        <taxon>Candidatus Korobacteraceae</taxon>
        <taxon>Candidatus Korobacter</taxon>
    </lineage>
</organism>
<evidence type="ECO:0008006" key="8">
    <source>
        <dbReference type="Google" id="ProtNLM"/>
    </source>
</evidence>